<sequence>MKKTLEKLKPIIFEVFDHLHQNPEISWKEVNTTNYIAEFLKSYGCEVKTFPDHTGVVGELGNGLFKVGVRADMDSLWQEVNGTFQANHSCGHDAHMTMVLGTLLLLKEMQVELPGQLKLMFQPAEEVGNGALKMIEKQVIDDLDFLYGVHLRPIHELSMGTASPGIIHGAAETVSAKIIGFDAHGARPDLGINAIEVVSAIVEQLKGIRLNPFDSFSVKMTQVNAGGENKNVIPGSAQFHLDLRAQKNETMTELVRKVEHILLHVASLFRVKIEFDHQEKVYAAVVHPEAQRIMAKAIAESIGEGNVMPPVVTPGAEDFHFYTKERPHLKAAMLGLGCDLAPGLHHPNMSFNREALLDGIEILTRTVLATFEQKLTSFYQ</sequence>
<dbReference type="NCBIfam" id="TIGR01891">
    <property type="entry name" value="amidohydrolases"/>
    <property type="match status" value="1"/>
</dbReference>
<gene>
    <name evidence="2" type="ORF">P4447_10550</name>
</gene>
<dbReference type="InterPro" id="IPR002933">
    <property type="entry name" value="Peptidase_M20"/>
</dbReference>
<name>A0ABU6N9K9_9BACI</name>
<reference evidence="2 3" key="1">
    <citation type="submission" date="2023-03" db="EMBL/GenBank/DDBJ databases">
        <title>Bacillus Genome Sequencing.</title>
        <authorList>
            <person name="Dunlap C."/>
        </authorList>
    </citation>
    <scope>NUCLEOTIDE SEQUENCE [LARGE SCALE GENOMIC DNA]</scope>
    <source>
        <strain evidence="2 3">B-14544</strain>
    </source>
</reference>
<dbReference type="PIRSF" id="PIRSF005962">
    <property type="entry name" value="Pept_M20D_amidohydro"/>
    <property type="match status" value="1"/>
</dbReference>
<dbReference type="PANTHER" id="PTHR11014">
    <property type="entry name" value="PEPTIDASE M20 FAMILY MEMBER"/>
    <property type="match status" value="1"/>
</dbReference>
<dbReference type="SUPFAM" id="SSF53187">
    <property type="entry name" value="Zn-dependent exopeptidases"/>
    <property type="match status" value="1"/>
</dbReference>
<dbReference type="InterPro" id="IPR037484">
    <property type="entry name" value="AmhX-like"/>
</dbReference>
<organism evidence="2 3">
    <name type="scientific">Bacillus xiapuensis</name>
    <dbReference type="NCBI Taxonomy" id="2014075"/>
    <lineage>
        <taxon>Bacteria</taxon>
        <taxon>Bacillati</taxon>
        <taxon>Bacillota</taxon>
        <taxon>Bacilli</taxon>
        <taxon>Bacillales</taxon>
        <taxon>Bacillaceae</taxon>
        <taxon>Bacillus</taxon>
    </lineage>
</organism>
<dbReference type="InterPro" id="IPR017439">
    <property type="entry name" value="Amidohydrolase"/>
</dbReference>
<evidence type="ECO:0000313" key="3">
    <source>
        <dbReference type="Proteomes" id="UP001330749"/>
    </source>
</evidence>
<dbReference type="InterPro" id="IPR036264">
    <property type="entry name" value="Bact_exopeptidase_dim_dom"/>
</dbReference>
<accession>A0ABU6N9K9</accession>
<dbReference type="InterPro" id="IPR011650">
    <property type="entry name" value="Peptidase_M20_dimer"/>
</dbReference>
<dbReference type="PANTHER" id="PTHR11014:SF122">
    <property type="entry name" value="AMIDOHYDROLASE AMHX"/>
    <property type="match status" value="1"/>
</dbReference>
<dbReference type="Gene3D" id="3.30.70.360">
    <property type="match status" value="1"/>
</dbReference>
<dbReference type="Pfam" id="PF01546">
    <property type="entry name" value="Peptidase_M20"/>
    <property type="match status" value="1"/>
</dbReference>
<dbReference type="CDD" id="cd08018">
    <property type="entry name" value="M20_Acy1_amhX-like"/>
    <property type="match status" value="1"/>
</dbReference>
<dbReference type="RefSeq" id="WP_327967858.1">
    <property type="nucleotide sequence ID" value="NZ_JARMQG010000123.1"/>
</dbReference>
<dbReference type="Gene3D" id="3.40.630.10">
    <property type="entry name" value="Zn peptidases"/>
    <property type="match status" value="1"/>
</dbReference>
<dbReference type="Pfam" id="PF07687">
    <property type="entry name" value="M20_dimer"/>
    <property type="match status" value="1"/>
</dbReference>
<dbReference type="EMBL" id="JARMQG010000123">
    <property type="protein sequence ID" value="MED3562890.1"/>
    <property type="molecule type" value="Genomic_DNA"/>
</dbReference>
<dbReference type="Proteomes" id="UP001330749">
    <property type="component" value="Unassembled WGS sequence"/>
</dbReference>
<keyword evidence="3" id="KW-1185">Reference proteome</keyword>
<dbReference type="SUPFAM" id="SSF55031">
    <property type="entry name" value="Bacterial exopeptidase dimerisation domain"/>
    <property type="match status" value="1"/>
</dbReference>
<evidence type="ECO:0000259" key="1">
    <source>
        <dbReference type="Pfam" id="PF07687"/>
    </source>
</evidence>
<protein>
    <submittedName>
        <fullName evidence="2">M20 peptidase aminoacylase family protein</fullName>
    </submittedName>
</protein>
<evidence type="ECO:0000313" key="2">
    <source>
        <dbReference type="EMBL" id="MED3562890.1"/>
    </source>
</evidence>
<comment type="caution">
    <text evidence="2">The sequence shown here is derived from an EMBL/GenBank/DDBJ whole genome shotgun (WGS) entry which is preliminary data.</text>
</comment>
<feature type="domain" description="Peptidase M20 dimerisation" evidence="1">
    <location>
        <begin position="176"/>
        <end position="263"/>
    </location>
</feature>
<proteinExistence type="predicted"/>